<accession>A0A3B1AY38</accession>
<reference evidence="3" key="1">
    <citation type="submission" date="2018-06" db="EMBL/GenBank/DDBJ databases">
        <authorList>
            <person name="Zhirakovskaya E."/>
        </authorList>
    </citation>
    <scope>NUCLEOTIDE SEQUENCE</scope>
</reference>
<dbReference type="PANTHER" id="PTHR43566">
    <property type="entry name" value="CONSERVED PROTEIN"/>
    <property type="match status" value="1"/>
</dbReference>
<feature type="domain" description="DUF4143" evidence="2">
    <location>
        <begin position="206"/>
        <end position="365"/>
    </location>
</feature>
<dbReference type="InterPro" id="IPR027417">
    <property type="entry name" value="P-loop_NTPase"/>
</dbReference>
<dbReference type="AlphaFoldDB" id="A0A3B1AY38"/>
<dbReference type="InterPro" id="IPR025420">
    <property type="entry name" value="DUF4143"/>
</dbReference>
<dbReference type="InterPro" id="IPR041682">
    <property type="entry name" value="AAA_14"/>
</dbReference>
<proteinExistence type="predicted"/>
<name>A0A3B1AY38_9ZZZZ</name>
<dbReference type="EMBL" id="UOFX01000016">
    <property type="protein sequence ID" value="VAX06701.1"/>
    <property type="molecule type" value="Genomic_DNA"/>
</dbReference>
<evidence type="ECO:0000259" key="1">
    <source>
        <dbReference type="Pfam" id="PF13173"/>
    </source>
</evidence>
<dbReference type="PANTHER" id="PTHR43566:SF2">
    <property type="entry name" value="DUF4143 DOMAIN-CONTAINING PROTEIN"/>
    <property type="match status" value="1"/>
</dbReference>
<dbReference type="SUPFAM" id="SSF52540">
    <property type="entry name" value="P-loop containing nucleoside triphosphate hydrolases"/>
    <property type="match status" value="1"/>
</dbReference>
<evidence type="ECO:0000313" key="3">
    <source>
        <dbReference type="EMBL" id="VAX06701.1"/>
    </source>
</evidence>
<dbReference type="Pfam" id="PF13173">
    <property type="entry name" value="AAA_14"/>
    <property type="match status" value="1"/>
</dbReference>
<protein>
    <submittedName>
        <fullName evidence="3">ATPase (AAA+ superfamily)-like</fullName>
    </submittedName>
</protein>
<gene>
    <name evidence="3" type="ORF">MNBD_GAMMA26-456</name>
</gene>
<organism evidence="3">
    <name type="scientific">hydrothermal vent metagenome</name>
    <dbReference type="NCBI Taxonomy" id="652676"/>
    <lineage>
        <taxon>unclassified sequences</taxon>
        <taxon>metagenomes</taxon>
        <taxon>ecological metagenomes</taxon>
    </lineage>
</organism>
<feature type="domain" description="AAA" evidence="1">
    <location>
        <begin position="21"/>
        <end position="136"/>
    </location>
</feature>
<evidence type="ECO:0000259" key="2">
    <source>
        <dbReference type="Pfam" id="PF13635"/>
    </source>
</evidence>
<dbReference type="Pfam" id="PF13635">
    <property type="entry name" value="DUF4143"/>
    <property type="match status" value="1"/>
</dbReference>
<sequence>MKDINRFLTHKINKLLGLFPCVAVLGSRQCGKSTLVRNLRPDWSYYDLERPDDYQLITSDPLGFFSRQQTNVIIDEAQQYPELFSVLRGVIDNDRKRVGRFLLTGSSSPEIVKGLSESLAGRIASLELWPFKATEYHGAPLSPIYELLSANRLDLAEFATLKPSLQPNQMYQHWLLGGYPEARIKSEAEAAFHGIWMDEYFSDYIRRDIARLFPRISPHNFRLFVQTLSHHSGRIINQSEIARALEVSSVTSKEYLEIIHNTFIWRNLRSYKNNPLKRVQKMPKGFFRDSGILHHLLKIRSVDDLLVHPVAGASFESFAIEEIIRGFQCLLQPSIDYYFYRTRDGSEIDLIIEAPFGIIPVEIKLGYTVNQRMLTSLKTFIEDTKAPLGILVNNAEKVEFLSDSILQIPAIYL</sequence>